<evidence type="ECO:0000256" key="5">
    <source>
        <dbReference type="SAM" id="MobiDB-lite"/>
    </source>
</evidence>
<proteinExistence type="inferred from homology"/>
<dbReference type="AlphaFoldDB" id="A0A817QGX2"/>
<keyword evidence="4" id="KW-0808">Transferase</keyword>
<dbReference type="GO" id="GO:0004674">
    <property type="term" value="F:protein serine/threonine kinase activity"/>
    <property type="evidence" value="ECO:0007669"/>
    <property type="project" value="UniProtKB-KW"/>
</dbReference>
<evidence type="ECO:0000313" key="7">
    <source>
        <dbReference type="EMBL" id="CAF3212315.1"/>
    </source>
</evidence>
<dbReference type="Gene3D" id="1.10.510.10">
    <property type="entry name" value="Transferase(Phosphotransferase) domain 1"/>
    <property type="match status" value="1"/>
</dbReference>
<feature type="region of interest" description="Disordered" evidence="5">
    <location>
        <begin position="293"/>
        <end position="336"/>
    </location>
</feature>
<dbReference type="PROSITE" id="PS00108">
    <property type="entry name" value="PROTEIN_KINASE_ST"/>
    <property type="match status" value="1"/>
</dbReference>
<keyword evidence="1 3" id="KW-0547">Nucleotide-binding</keyword>
<accession>A0A817QGX2</accession>
<evidence type="ECO:0000256" key="2">
    <source>
        <dbReference type="ARBA" id="ARBA00022840"/>
    </source>
</evidence>
<dbReference type="Pfam" id="PF00069">
    <property type="entry name" value="Pkinase"/>
    <property type="match status" value="1"/>
</dbReference>
<evidence type="ECO:0000256" key="3">
    <source>
        <dbReference type="PROSITE-ProRule" id="PRU10141"/>
    </source>
</evidence>
<dbReference type="InterPro" id="IPR017441">
    <property type="entry name" value="Protein_kinase_ATP_BS"/>
</dbReference>
<dbReference type="SUPFAM" id="SSF56112">
    <property type="entry name" value="Protein kinase-like (PK-like)"/>
    <property type="match status" value="1"/>
</dbReference>
<dbReference type="OrthoDB" id="6513151at2759"/>
<dbReference type="InterPro" id="IPR011009">
    <property type="entry name" value="Kinase-like_dom_sf"/>
</dbReference>
<sequence length="370" mass="43067">MESNDESLQAISDSNDRFRTIRELGSGTYGRVMLALDRDQQQRCALKILQKSTTKHRDFQREYHYSLLLSTHRSIITTYEDRCFQTPDAYVLVQEYAPLGDLFESIPPQRGLPERAVKIIIKQVASALQFMHDNGLVHRDVKPENVMIFDAAFHRVKLIDFGMTRKCGSYVRRLIGSIPYSPPEVCNAVNNDILVSTTMDVWAFGVLLFCSLTGNFPWEHAQESDVYFNEYTQWHRHHQIQRRFKLPSQWYRFSNRLMRLFRKMLDPEPSKRCEMIEISKYYDDRWIKDQFNSRRRPSNEDEGVEEDFSSSGSGTESNTATTTTTTTTATTSSTDFEELTQMMRNSLIGFDNLIQNENQKESSPTARTYC</sequence>
<dbReference type="PANTHER" id="PTHR24359">
    <property type="entry name" value="SERINE/THREONINE-PROTEIN KINASE SBK1"/>
    <property type="match status" value="1"/>
</dbReference>
<dbReference type="PROSITE" id="PS50011">
    <property type="entry name" value="PROTEIN_KINASE_DOM"/>
    <property type="match status" value="1"/>
</dbReference>
<protein>
    <recommendedName>
        <fullName evidence="6">Protein kinase domain-containing protein</fullName>
    </recommendedName>
</protein>
<comment type="caution">
    <text evidence="7">The sequence shown here is derived from an EMBL/GenBank/DDBJ whole genome shotgun (WGS) entry which is preliminary data.</text>
</comment>
<gene>
    <name evidence="7" type="ORF">TIS948_LOCUS13198</name>
</gene>
<dbReference type="InterPro" id="IPR000719">
    <property type="entry name" value="Prot_kinase_dom"/>
</dbReference>
<keyword evidence="4" id="KW-0723">Serine/threonine-protein kinase</keyword>
<dbReference type="PROSITE" id="PS00107">
    <property type="entry name" value="PROTEIN_KINASE_ATP"/>
    <property type="match status" value="1"/>
</dbReference>
<evidence type="ECO:0000256" key="1">
    <source>
        <dbReference type="ARBA" id="ARBA00022741"/>
    </source>
</evidence>
<dbReference type="InterPro" id="IPR008271">
    <property type="entry name" value="Ser/Thr_kinase_AS"/>
</dbReference>
<dbReference type="SMART" id="SM00220">
    <property type="entry name" value="S_TKc"/>
    <property type="match status" value="1"/>
</dbReference>
<comment type="similarity">
    <text evidence="4">Belongs to the protein kinase superfamily.</text>
</comment>
<dbReference type="EMBL" id="CAJNXB010002048">
    <property type="protein sequence ID" value="CAF3212315.1"/>
    <property type="molecule type" value="Genomic_DNA"/>
</dbReference>
<keyword evidence="2 3" id="KW-0067">ATP-binding</keyword>
<evidence type="ECO:0000259" key="6">
    <source>
        <dbReference type="PROSITE" id="PS50011"/>
    </source>
</evidence>
<evidence type="ECO:0000256" key="4">
    <source>
        <dbReference type="RuleBase" id="RU000304"/>
    </source>
</evidence>
<feature type="domain" description="Protein kinase" evidence="6">
    <location>
        <begin position="18"/>
        <end position="287"/>
    </location>
</feature>
<feature type="compositionally biased region" description="Low complexity" evidence="5">
    <location>
        <begin position="309"/>
        <end position="334"/>
    </location>
</feature>
<feature type="binding site" evidence="3">
    <location>
        <position position="47"/>
    </location>
    <ligand>
        <name>ATP</name>
        <dbReference type="ChEBI" id="CHEBI:30616"/>
    </ligand>
</feature>
<dbReference type="GO" id="GO:0005524">
    <property type="term" value="F:ATP binding"/>
    <property type="evidence" value="ECO:0007669"/>
    <property type="project" value="UniProtKB-UniRule"/>
</dbReference>
<evidence type="ECO:0000313" key="8">
    <source>
        <dbReference type="Proteomes" id="UP000663825"/>
    </source>
</evidence>
<dbReference type="PANTHER" id="PTHR24359:SF1">
    <property type="entry name" value="INHIBITOR OF NUCLEAR FACTOR KAPPA-B KINASE EPSILON SUBUNIT HOMOLOG 1-RELATED"/>
    <property type="match status" value="1"/>
</dbReference>
<dbReference type="Proteomes" id="UP000663825">
    <property type="component" value="Unassembled WGS sequence"/>
</dbReference>
<reference evidence="7" key="1">
    <citation type="submission" date="2021-02" db="EMBL/GenBank/DDBJ databases">
        <authorList>
            <person name="Nowell W R."/>
        </authorList>
    </citation>
    <scope>NUCLEOTIDE SEQUENCE</scope>
</reference>
<organism evidence="7 8">
    <name type="scientific">Rotaria socialis</name>
    <dbReference type="NCBI Taxonomy" id="392032"/>
    <lineage>
        <taxon>Eukaryota</taxon>
        <taxon>Metazoa</taxon>
        <taxon>Spiralia</taxon>
        <taxon>Gnathifera</taxon>
        <taxon>Rotifera</taxon>
        <taxon>Eurotatoria</taxon>
        <taxon>Bdelloidea</taxon>
        <taxon>Philodinida</taxon>
        <taxon>Philodinidae</taxon>
        <taxon>Rotaria</taxon>
    </lineage>
</organism>
<name>A0A817QGX2_9BILA</name>
<keyword evidence="4" id="KW-0418">Kinase</keyword>